<dbReference type="SUPFAM" id="SSF46689">
    <property type="entry name" value="Homeodomain-like"/>
    <property type="match status" value="1"/>
</dbReference>
<dbReference type="EMBL" id="QVQT01000002">
    <property type="protein sequence ID" value="RFU17544.1"/>
    <property type="molecule type" value="Genomic_DNA"/>
</dbReference>
<reference evidence="6 7" key="1">
    <citation type="submission" date="2018-08" db="EMBL/GenBank/DDBJ databases">
        <title>Acidipila sp. 4G-K13, an acidobacterium isolated from forest soil.</title>
        <authorList>
            <person name="Gao Z.-H."/>
            <person name="Qiu L.-H."/>
        </authorList>
    </citation>
    <scope>NUCLEOTIDE SEQUENCE [LARGE SCALE GENOMIC DNA]</scope>
    <source>
        <strain evidence="6 7">4G-K13</strain>
    </source>
</reference>
<dbReference type="InterPro" id="IPR011075">
    <property type="entry name" value="TetR_C"/>
</dbReference>
<dbReference type="RefSeq" id="WP_117298294.1">
    <property type="nucleotide sequence ID" value="NZ_QVQT02000002.1"/>
</dbReference>
<keyword evidence="7" id="KW-1185">Reference proteome</keyword>
<dbReference type="Pfam" id="PF16925">
    <property type="entry name" value="TetR_C_13"/>
    <property type="match status" value="1"/>
</dbReference>
<dbReference type="Gene3D" id="1.10.357.10">
    <property type="entry name" value="Tetracycline Repressor, domain 2"/>
    <property type="match status" value="1"/>
</dbReference>
<evidence type="ECO:0000259" key="5">
    <source>
        <dbReference type="PROSITE" id="PS50977"/>
    </source>
</evidence>
<feature type="DNA-binding region" description="H-T-H motif" evidence="4">
    <location>
        <begin position="38"/>
        <end position="57"/>
    </location>
</feature>
<evidence type="ECO:0000256" key="4">
    <source>
        <dbReference type="PROSITE-ProRule" id="PRU00335"/>
    </source>
</evidence>
<name>A0A372IRM6_9BACT</name>
<evidence type="ECO:0000256" key="1">
    <source>
        <dbReference type="ARBA" id="ARBA00023015"/>
    </source>
</evidence>
<gene>
    <name evidence="6" type="ORF">D0Y96_05240</name>
</gene>
<dbReference type="PANTHER" id="PTHR47506">
    <property type="entry name" value="TRANSCRIPTIONAL REGULATORY PROTEIN"/>
    <property type="match status" value="1"/>
</dbReference>
<dbReference type="GO" id="GO:0003677">
    <property type="term" value="F:DNA binding"/>
    <property type="evidence" value="ECO:0007669"/>
    <property type="project" value="UniProtKB-UniRule"/>
</dbReference>
<dbReference type="Pfam" id="PF00440">
    <property type="entry name" value="TetR_N"/>
    <property type="match status" value="1"/>
</dbReference>
<dbReference type="PRINTS" id="PR00455">
    <property type="entry name" value="HTHTETR"/>
</dbReference>
<dbReference type="OrthoDB" id="9814200at2"/>
<keyword evidence="1" id="KW-0805">Transcription regulation</keyword>
<dbReference type="AlphaFoldDB" id="A0A372IRM6"/>
<dbReference type="SUPFAM" id="SSF48498">
    <property type="entry name" value="Tetracyclin repressor-like, C-terminal domain"/>
    <property type="match status" value="1"/>
</dbReference>
<feature type="domain" description="HTH tetR-type" evidence="5">
    <location>
        <begin position="15"/>
        <end position="75"/>
    </location>
</feature>
<evidence type="ECO:0000313" key="6">
    <source>
        <dbReference type="EMBL" id="RFU17544.1"/>
    </source>
</evidence>
<evidence type="ECO:0000256" key="2">
    <source>
        <dbReference type="ARBA" id="ARBA00023125"/>
    </source>
</evidence>
<comment type="caution">
    <text evidence="6">The sequence shown here is derived from an EMBL/GenBank/DDBJ whole genome shotgun (WGS) entry which is preliminary data.</text>
</comment>
<dbReference type="InterPro" id="IPR001647">
    <property type="entry name" value="HTH_TetR"/>
</dbReference>
<keyword evidence="2 4" id="KW-0238">DNA-binding</keyword>
<dbReference type="InterPro" id="IPR036271">
    <property type="entry name" value="Tet_transcr_reg_TetR-rel_C_sf"/>
</dbReference>
<keyword evidence="3" id="KW-0804">Transcription</keyword>
<dbReference type="PANTHER" id="PTHR47506:SF3">
    <property type="entry name" value="HTH-TYPE TRANSCRIPTIONAL REGULATOR LMRA"/>
    <property type="match status" value="1"/>
</dbReference>
<evidence type="ECO:0000256" key="3">
    <source>
        <dbReference type="ARBA" id="ARBA00023163"/>
    </source>
</evidence>
<dbReference type="Proteomes" id="UP000264702">
    <property type="component" value="Unassembled WGS sequence"/>
</dbReference>
<accession>A0A372IRM6</accession>
<evidence type="ECO:0000313" key="7">
    <source>
        <dbReference type="Proteomes" id="UP000264702"/>
    </source>
</evidence>
<sequence>MKSVKKRHTLSDRGEATRQKIIERAAPVFNRHGYAGTALSELMEVTGLQKGGIYRHFSGKEELACEAFLFAWKRATAPRMEGLCETDGAVDRLRLLVRNFVHRVPPLPGGCPLMNTAVDADDTNPALLQLARKAFRDWRALLMKIVREGQRQGEMRRDLSPGSVADLLIGSLEGALLIGRIEGNRNALCSAQKHLDGWIQSLACRAGVRKLSQKRKAA</sequence>
<dbReference type="InterPro" id="IPR009057">
    <property type="entry name" value="Homeodomain-like_sf"/>
</dbReference>
<protein>
    <submittedName>
        <fullName evidence="6">TetR/AcrR family transcriptional regulator</fullName>
    </submittedName>
</protein>
<dbReference type="PROSITE" id="PS50977">
    <property type="entry name" value="HTH_TETR_2"/>
    <property type="match status" value="1"/>
</dbReference>
<proteinExistence type="predicted"/>
<organism evidence="6 7">
    <name type="scientific">Paracidobacterium acidisoli</name>
    <dbReference type="NCBI Taxonomy" id="2303751"/>
    <lineage>
        <taxon>Bacteria</taxon>
        <taxon>Pseudomonadati</taxon>
        <taxon>Acidobacteriota</taxon>
        <taxon>Terriglobia</taxon>
        <taxon>Terriglobales</taxon>
        <taxon>Acidobacteriaceae</taxon>
        <taxon>Paracidobacterium</taxon>
    </lineage>
</organism>